<dbReference type="PANTHER" id="PTHR12112">
    <property type="entry name" value="BNIP - RELATED"/>
    <property type="match status" value="1"/>
</dbReference>
<dbReference type="RefSeq" id="XP_020075733.1">
    <property type="nucleotide sequence ID" value="XM_020220212.1"/>
</dbReference>
<dbReference type="Gene3D" id="3.90.1640.10">
    <property type="entry name" value="inorganic pyrophosphatase (n-terminal core)"/>
    <property type="match status" value="1"/>
</dbReference>
<keyword evidence="2" id="KW-0479">Metal-binding</keyword>
<protein>
    <submittedName>
        <fullName evidence="6">DHH phosphoesterase</fullName>
    </submittedName>
</protein>
<dbReference type="GO" id="GO:0006798">
    <property type="term" value="P:polyphosphate catabolic process"/>
    <property type="evidence" value="ECO:0007669"/>
    <property type="project" value="EnsemblFungi"/>
</dbReference>
<evidence type="ECO:0000256" key="2">
    <source>
        <dbReference type="ARBA" id="ARBA00022723"/>
    </source>
</evidence>
<dbReference type="GO" id="GO:0046872">
    <property type="term" value="F:metal ion binding"/>
    <property type="evidence" value="ECO:0007669"/>
    <property type="project" value="UniProtKB-KW"/>
</dbReference>
<dbReference type="GeneID" id="30994762"/>
<evidence type="ECO:0000313" key="7">
    <source>
        <dbReference type="Proteomes" id="UP000095085"/>
    </source>
</evidence>
<accession>A0A1E4RHH5</accession>
<dbReference type="EMBL" id="KV454542">
    <property type="protein sequence ID" value="ODV66666.1"/>
    <property type="molecule type" value="Genomic_DNA"/>
</dbReference>
<evidence type="ECO:0000256" key="3">
    <source>
        <dbReference type="ARBA" id="ARBA00022801"/>
    </source>
</evidence>
<dbReference type="AlphaFoldDB" id="A0A1E4RHH5"/>
<dbReference type="GO" id="GO:0004309">
    <property type="term" value="F:exopolyphosphatase activity"/>
    <property type="evidence" value="ECO:0007669"/>
    <property type="project" value="EnsemblFungi"/>
</dbReference>
<gene>
    <name evidence="6" type="ORF">HYPBUDRAFT_149505</name>
</gene>
<dbReference type="InterPro" id="IPR004097">
    <property type="entry name" value="DHHA2"/>
</dbReference>
<organism evidence="6 7">
    <name type="scientific">Hyphopichia burtonii NRRL Y-1933</name>
    <dbReference type="NCBI Taxonomy" id="984485"/>
    <lineage>
        <taxon>Eukaryota</taxon>
        <taxon>Fungi</taxon>
        <taxon>Dikarya</taxon>
        <taxon>Ascomycota</taxon>
        <taxon>Saccharomycotina</taxon>
        <taxon>Pichiomycetes</taxon>
        <taxon>Debaryomycetaceae</taxon>
        <taxon>Hyphopichia</taxon>
    </lineage>
</organism>
<evidence type="ECO:0000259" key="5">
    <source>
        <dbReference type="SMART" id="SM01131"/>
    </source>
</evidence>
<dbReference type="InterPro" id="IPR038222">
    <property type="entry name" value="DHHA2_dom_sf"/>
</dbReference>
<dbReference type="OrthoDB" id="374045at2759"/>
<keyword evidence="4" id="KW-0464">Manganese</keyword>
<evidence type="ECO:0000313" key="6">
    <source>
        <dbReference type="EMBL" id="ODV66666.1"/>
    </source>
</evidence>
<dbReference type="SMART" id="SM01131">
    <property type="entry name" value="DHHA2"/>
    <property type="match status" value="1"/>
</dbReference>
<dbReference type="Pfam" id="PF01368">
    <property type="entry name" value="DHH"/>
    <property type="match status" value="1"/>
</dbReference>
<name>A0A1E4RHH5_9ASCO</name>
<reference evidence="7" key="1">
    <citation type="submission" date="2016-05" db="EMBL/GenBank/DDBJ databases">
        <title>Comparative genomics of biotechnologically important yeasts.</title>
        <authorList>
            <consortium name="DOE Joint Genome Institute"/>
            <person name="Riley R."/>
            <person name="Haridas S."/>
            <person name="Wolfe K.H."/>
            <person name="Lopes M.R."/>
            <person name="Hittinger C.T."/>
            <person name="Goker M."/>
            <person name="Salamov A."/>
            <person name="Wisecaver J."/>
            <person name="Long T.M."/>
            <person name="Aerts A.L."/>
            <person name="Barry K."/>
            <person name="Choi C."/>
            <person name="Clum A."/>
            <person name="Coughlan A.Y."/>
            <person name="Deshpande S."/>
            <person name="Douglass A.P."/>
            <person name="Hanson S.J."/>
            <person name="Klenk H.-P."/>
            <person name="Labutti K."/>
            <person name="Lapidus A."/>
            <person name="Lindquist E."/>
            <person name="Lipzen A."/>
            <person name="Meier-Kolthoff J.P."/>
            <person name="Ohm R.A."/>
            <person name="Otillar R.P."/>
            <person name="Pangilinan J."/>
            <person name="Peng Y."/>
            <person name="Rokas A."/>
            <person name="Rosa C.A."/>
            <person name="Scheuner C."/>
            <person name="Sibirny A.A."/>
            <person name="Slot J.C."/>
            <person name="Stielow J.B."/>
            <person name="Sun H."/>
            <person name="Kurtzman C.P."/>
            <person name="Blackwell M."/>
            <person name="Grigoriev I.V."/>
            <person name="Jeffries T.W."/>
        </authorList>
    </citation>
    <scope>NUCLEOTIDE SEQUENCE [LARGE SCALE GENOMIC DNA]</scope>
    <source>
        <strain evidence="7">NRRL Y-1933</strain>
    </source>
</reference>
<dbReference type="InterPro" id="IPR001667">
    <property type="entry name" value="DDH_dom"/>
</dbReference>
<dbReference type="PANTHER" id="PTHR12112:SF39">
    <property type="entry name" value="EG:152A3.5 PROTEIN (FBGN0003116_PN PROTEIN)"/>
    <property type="match status" value="1"/>
</dbReference>
<evidence type="ECO:0000256" key="1">
    <source>
        <dbReference type="ARBA" id="ARBA00001936"/>
    </source>
</evidence>
<dbReference type="InterPro" id="IPR038763">
    <property type="entry name" value="DHH_sf"/>
</dbReference>
<proteinExistence type="predicted"/>
<keyword evidence="7" id="KW-1185">Reference proteome</keyword>
<dbReference type="Pfam" id="PF02833">
    <property type="entry name" value="DHHA2"/>
    <property type="match status" value="1"/>
</dbReference>
<dbReference type="Gene3D" id="3.10.310.20">
    <property type="entry name" value="DHHA2 domain"/>
    <property type="match status" value="1"/>
</dbReference>
<evidence type="ECO:0000256" key="4">
    <source>
        <dbReference type="ARBA" id="ARBA00023211"/>
    </source>
</evidence>
<dbReference type="STRING" id="984485.A0A1E4RHH5"/>
<keyword evidence="3" id="KW-0378">Hydrolase</keyword>
<dbReference type="SUPFAM" id="SSF64182">
    <property type="entry name" value="DHH phosphoesterases"/>
    <property type="match status" value="1"/>
</dbReference>
<comment type="cofactor">
    <cofactor evidence="1">
        <name>Mn(2+)</name>
        <dbReference type="ChEBI" id="CHEBI:29035"/>
    </cofactor>
</comment>
<sequence>MPASTSVKAFLAGLKSQLTSQSAKSPIRFVTGNQSADMDSVISAISYSYFQFIFDPSITLVPLINIPRADLSLRRDIVLLLKSHSITEDVLFFLEDLEEMSQNDRVIELVLVDHCNIQGELLSKLSNEKRLKVISIIDHHADEGVFLDSHPRIIQLNGSCSSLVFNYWFDQFNNREIFQNHELVQLLLGPLLVDTSNMTQKVEENDTLSYKRYKGLLNLAEDPNKMNCLNKPDTKRDLDDFYKQLKKAKKDLEGFSFYDILRKDYKQFSFINKSSRVNVGFSSLGKSIFWISKNFKIDVIEKTLESIINDLNLDVIVITTSYTKKENDEYTREFVYYYKDAKFGSISELAKELELNNDIYHQDKLNEMKLINNLKIFNQANIKASRKQVVPVVKNILETQLA</sequence>
<dbReference type="Proteomes" id="UP000095085">
    <property type="component" value="Unassembled WGS sequence"/>
</dbReference>
<feature type="domain" description="DHHA2" evidence="5">
    <location>
        <begin position="242"/>
        <end position="397"/>
    </location>
</feature>
<dbReference type="GO" id="GO:0005759">
    <property type="term" value="C:mitochondrial matrix"/>
    <property type="evidence" value="ECO:0007669"/>
    <property type="project" value="EnsemblFungi"/>
</dbReference>